<comment type="caution">
    <text evidence="7">The sequence shown here is derived from an EMBL/GenBank/DDBJ whole genome shotgun (WGS) entry which is preliminary data.</text>
</comment>
<reference evidence="7 8" key="1">
    <citation type="submission" date="2014-11" db="EMBL/GenBank/DDBJ databases">
        <title>Draft genome sequence of Kirrobacter mercurialis.</title>
        <authorList>
            <person name="Coil D.A."/>
            <person name="Eisen J.A."/>
        </authorList>
    </citation>
    <scope>NUCLEOTIDE SEQUENCE [LARGE SCALE GENOMIC DNA]</scope>
    <source>
        <strain evidence="7 8">Coronado</strain>
    </source>
</reference>
<dbReference type="EMBL" id="JTDN01000001">
    <property type="protein sequence ID" value="KHL25462.1"/>
    <property type="molecule type" value="Genomic_DNA"/>
</dbReference>
<dbReference type="OrthoDB" id="7628065at2"/>
<dbReference type="SUPFAM" id="SSF88659">
    <property type="entry name" value="Sigma3 and sigma4 domains of RNA polymerase sigma factors"/>
    <property type="match status" value="1"/>
</dbReference>
<dbReference type="InterPro" id="IPR013249">
    <property type="entry name" value="RNA_pol_sigma70_r4_t2"/>
</dbReference>
<dbReference type="NCBIfam" id="TIGR02937">
    <property type="entry name" value="sigma70-ECF"/>
    <property type="match status" value="1"/>
</dbReference>
<evidence type="ECO:0000259" key="5">
    <source>
        <dbReference type="Pfam" id="PF04542"/>
    </source>
</evidence>
<dbReference type="GO" id="GO:0016987">
    <property type="term" value="F:sigma factor activity"/>
    <property type="evidence" value="ECO:0007669"/>
    <property type="project" value="UniProtKB-KW"/>
</dbReference>
<keyword evidence="4" id="KW-0804">Transcription</keyword>
<evidence type="ECO:0000313" key="8">
    <source>
        <dbReference type="Proteomes" id="UP000030988"/>
    </source>
</evidence>
<keyword evidence="3" id="KW-0731">Sigma factor</keyword>
<dbReference type="InterPro" id="IPR007627">
    <property type="entry name" value="RNA_pol_sigma70_r2"/>
</dbReference>
<dbReference type="InterPro" id="IPR013325">
    <property type="entry name" value="RNA_pol_sigma_r2"/>
</dbReference>
<evidence type="ECO:0000259" key="6">
    <source>
        <dbReference type="Pfam" id="PF08281"/>
    </source>
</evidence>
<dbReference type="SUPFAM" id="SSF88946">
    <property type="entry name" value="Sigma2 domain of RNA polymerase sigma factors"/>
    <property type="match status" value="1"/>
</dbReference>
<dbReference type="InterPro" id="IPR039425">
    <property type="entry name" value="RNA_pol_sigma-70-like"/>
</dbReference>
<organism evidence="7 8">
    <name type="scientific">Croceibacterium mercuriale</name>
    <dbReference type="NCBI Taxonomy" id="1572751"/>
    <lineage>
        <taxon>Bacteria</taxon>
        <taxon>Pseudomonadati</taxon>
        <taxon>Pseudomonadota</taxon>
        <taxon>Alphaproteobacteria</taxon>
        <taxon>Sphingomonadales</taxon>
        <taxon>Erythrobacteraceae</taxon>
        <taxon>Croceibacterium</taxon>
    </lineage>
</organism>
<accession>A0A0B2BZK3</accession>
<feature type="domain" description="RNA polymerase sigma-70 region 2" evidence="5">
    <location>
        <begin position="17"/>
        <end position="78"/>
    </location>
</feature>
<dbReference type="Proteomes" id="UP000030988">
    <property type="component" value="Unassembled WGS sequence"/>
</dbReference>
<dbReference type="RefSeq" id="WP_039093847.1">
    <property type="nucleotide sequence ID" value="NZ_JTDN01000001.1"/>
</dbReference>
<dbReference type="PANTHER" id="PTHR43133:SF63">
    <property type="entry name" value="RNA POLYMERASE SIGMA FACTOR FECI-RELATED"/>
    <property type="match status" value="1"/>
</dbReference>
<comment type="similarity">
    <text evidence="1">Belongs to the sigma-70 factor family. ECF subfamily.</text>
</comment>
<dbReference type="Pfam" id="PF08281">
    <property type="entry name" value="Sigma70_r4_2"/>
    <property type="match status" value="1"/>
</dbReference>
<evidence type="ECO:0008006" key="9">
    <source>
        <dbReference type="Google" id="ProtNLM"/>
    </source>
</evidence>
<dbReference type="AlphaFoldDB" id="A0A0B2BZK3"/>
<feature type="domain" description="RNA polymerase sigma factor 70 region 4 type 2" evidence="6">
    <location>
        <begin position="113"/>
        <end position="162"/>
    </location>
</feature>
<dbReference type="Pfam" id="PF04542">
    <property type="entry name" value="Sigma70_r2"/>
    <property type="match status" value="1"/>
</dbReference>
<keyword evidence="2" id="KW-0805">Transcription regulation</keyword>
<dbReference type="PANTHER" id="PTHR43133">
    <property type="entry name" value="RNA POLYMERASE ECF-TYPE SIGMA FACTO"/>
    <property type="match status" value="1"/>
</dbReference>
<dbReference type="GO" id="GO:0006352">
    <property type="term" value="P:DNA-templated transcription initiation"/>
    <property type="evidence" value="ECO:0007669"/>
    <property type="project" value="InterPro"/>
</dbReference>
<dbReference type="InterPro" id="IPR013324">
    <property type="entry name" value="RNA_pol_sigma_r3/r4-like"/>
</dbReference>
<dbReference type="STRING" id="1572751.PK98_01835"/>
<evidence type="ECO:0000313" key="7">
    <source>
        <dbReference type="EMBL" id="KHL25462.1"/>
    </source>
</evidence>
<evidence type="ECO:0000256" key="3">
    <source>
        <dbReference type="ARBA" id="ARBA00023082"/>
    </source>
</evidence>
<dbReference type="GO" id="GO:0003677">
    <property type="term" value="F:DNA binding"/>
    <property type="evidence" value="ECO:0007669"/>
    <property type="project" value="InterPro"/>
</dbReference>
<evidence type="ECO:0000256" key="2">
    <source>
        <dbReference type="ARBA" id="ARBA00023015"/>
    </source>
</evidence>
<dbReference type="Gene3D" id="1.10.1740.10">
    <property type="match status" value="1"/>
</dbReference>
<keyword evidence="8" id="KW-1185">Reference proteome</keyword>
<proteinExistence type="inferred from homology"/>
<dbReference type="InterPro" id="IPR014284">
    <property type="entry name" value="RNA_pol_sigma-70_dom"/>
</dbReference>
<evidence type="ECO:0000256" key="4">
    <source>
        <dbReference type="ARBA" id="ARBA00023163"/>
    </source>
</evidence>
<gene>
    <name evidence="7" type="ORF">PK98_01835</name>
</gene>
<name>A0A0B2BZK3_9SPHN</name>
<evidence type="ECO:0000256" key="1">
    <source>
        <dbReference type="ARBA" id="ARBA00010641"/>
    </source>
</evidence>
<sequence length="186" mass="21497">MDRRELTLWIAREILPHEQDIRRWLARTVVSFHDVEDIVQECYARFARLQSVAHIAQPRAYFRVTARNIALRQLRRARIVRIDALTEIDAITLPADEPSPERITGDRLELAHVRALIAALPPRCRRVLEMRRVEGLSQREIAVQLGISENVVENEAARGLRQILRQLAGERIESGTEASDVRRTRD</sequence>
<dbReference type="Gene3D" id="1.10.10.10">
    <property type="entry name" value="Winged helix-like DNA-binding domain superfamily/Winged helix DNA-binding domain"/>
    <property type="match status" value="1"/>
</dbReference>
<dbReference type="InterPro" id="IPR036388">
    <property type="entry name" value="WH-like_DNA-bd_sf"/>
</dbReference>
<protein>
    <recommendedName>
        <fullName evidence="9">RNA polymerase subunit sigma-24</fullName>
    </recommendedName>
</protein>